<name>A0A419Q7Y7_CLOSI</name>
<accession>A0A419Q7Y7</accession>
<protein>
    <submittedName>
        <fullName evidence="1">Uncharacterized protein</fullName>
    </submittedName>
</protein>
<dbReference type="EMBL" id="NIRI02000010">
    <property type="protein sequence ID" value="KAG5454485.1"/>
    <property type="molecule type" value="Genomic_DNA"/>
</dbReference>
<evidence type="ECO:0000313" key="1">
    <source>
        <dbReference type="EMBL" id="KAG5454485.1"/>
    </source>
</evidence>
<sequence length="145" mass="16287">MADWLESEFTDLKVCVLNMTFASRLFLSWLGQPGSTPAPVISEGGMAARHRKGVTAEWCLLYVVGGFLVVLLELGHLRIQWRESARLCGASNHVDFKRLTITKSDLLPRLRGGQSKIWQQSVKTLTSNFSWVDICRLPDPPDSTR</sequence>
<dbReference type="InParanoid" id="A0A419Q7Y7"/>
<keyword evidence="2" id="KW-1185">Reference proteome</keyword>
<reference evidence="1 2" key="2">
    <citation type="journal article" date="2021" name="Genomics">
        <title>High-quality reference genome for Clonorchis sinensis.</title>
        <authorList>
            <person name="Young N.D."/>
            <person name="Stroehlein A.J."/>
            <person name="Kinkar L."/>
            <person name="Wang T."/>
            <person name="Sohn W.M."/>
            <person name="Chang B.C.H."/>
            <person name="Kaur P."/>
            <person name="Weisz D."/>
            <person name="Dudchenko O."/>
            <person name="Aiden E.L."/>
            <person name="Korhonen P.K."/>
            <person name="Gasser R.B."/>
        </authorList>
    </citation>
    <scope>NUCLEOTIDE SEQUENCE [LARGE SCALE GENOMIC DNA]</scope>
    <source>
        <strain evidence="1">Cs-k2</strain>
    </source>
</reference>
<dbReference type="AlphaFoldDB" id="A0A419Q7Y7"/>
<comment type="caution">
    <text evidence="1">The sequence shown here is derived from an EMBL/GenBank/DDBJ whole genome shotgun (WGS) entry which is preliminary data.</text>
</comment>
<gene>
    <name evidence="1" type="ORF">CSKR_113892</name>
</gene>
<evidence type="ECO:0000313" key="2">
    <source>
        <dbReference type="Proteomes" id="UP000286415"/>
    </source>
</evidence>
<organism evidence="1 2">
    <name type="scientific">Clonorchis sinensis</name>
    <name type="common">Chinese liver fluke</name>
    <dbReference type="NCBI Taxonomy" id="79923"/>
    <lineage>
        <taxon>Eukaryota</taxon>
        <taxon>Metazoa</taxon>
        <taxon>Spiralia</taxon>
        <taxon>Lophotrochozoa</taxon>
        <taxon>Platyhelminthes</taxon>
        <taxon>Trematoda</taxon>
        <taxon>Digenea</taxon>
        <taxon>Opisthorchiida</taxon>
        <taxon>Opisthorchiata</taxon>
        <taxon>Opisthorchiidae</taxon>
        <taxon>Clonorchis</taxon>
    </lineage>
</organism>
<proteinExistence type="predicted"/>
<dbReference type="Proteomes" id="UP000286415">
    <property type="component" value="Unassembled WGS sequence"/>
</dbReference>
<reference evidence="1 2" key="1">
    <citation type="journal article" date="2018" name="Biotechnol. Adv.">
        <title>Improved genomic resources and new bioinformatic workflow for the carcinogenic parasite Clonorchis sinensis: Biotechnological implications.</title>
        <authorList>
            <person name="Wang D."/>
            <person name="Korhonen P.K."/>
            <person name="Gasser R.B."/>
            <person name="Young N.D."/>
        </authorList>
    </citation>
    <scope>NUCLEOTIDE SEQUENCE [LARGE SCALE GENOMIC DNA]</scope>
    <source>
        <strain evidence="1">Cs-k2</strain>
    </source>
</reference>